<dbReference type="UniPathway" id="UPA00664"/>
<evidence type="ECO:0000256" key="7">
    <source>
        <dbReference type="HAMAP-Rule" id="MF_01147"/>
    </source>
</evidence>
<comment type="pathway">
    <text evidence="7">Protein modification; lipoprotein biosynthesis (diacylglyceryl transfer).</text>
</comment>
<dbReference type="EMBL" id="WLYK01000011">
    <property type="protein sequence ID" value="MTD16747.1"/>
    <property type="molecule type" value="Genomic_DNA"/>
</dbReference>
<evidence type="ECO:0000256" key="4">
    <source>
        <dbReference type="ARBA" id="ARBA00022692"/>
    </source>
</evidence>
<evidence type="ECO:0000256" key="1">
    <source>
        <dbReference type="ARBA" id="ARBA00007150"/>
    </source>
</evidence>
<keyword evidence="9" id="KW-0449">Lipoprotein</keyword>
<dbReference type="PROSITE" id="PS01311">
    <property type="entry name" value="LGT"/>
    <property type="match status" value="1"/>
</dbReference>
<feature type="compositionally biased region" description="Low complexity" evidence="8">
    <location>
        <begin position="331"/>
        <end position="354"/>
    </location>
</feature>
<comment type="caution">
    <text evidence="9">The sequence shown here is derived from an EMBL/GenBank/DDBJ whole genome shotgun (WGS) entry which is preliminary data.</text>
</comment>
<dbReference type="RefSeq" id="WP_154770863.1">
    <property type="nucleotide sequence ID" value="NZ_WLYK01000011.1"/>
</dbReference>
<evidence type="ECO:0000256" key="3">
    <source>
        <dbReference type="ARBA" id="ARBA00022679"/>
    </source>
</evidence>
<dbReference type="PANTHER" id="PTHR30589">
    <property type="entry name" value="PROLIPOPROTEIN DIACYLGLYCERYL TRANSFERASE"/>
    <property type="match status" value="1"/>
</dbReference>
<comment type="function">
    <text evidence="7">Catalyzes the transfer of the diacylglyceryl group from phosphatidylglycerol to the sulfhydryl group of the N-terminal cysteine of a prolipoprotein, the first step in the formation of mature lipoproteins.</text>
</comment>
<sequence>MAGTATAYLADIPSPAQGVWYVGPLPLRAYAVCIIVGIVVAVWWGNKRWVARGGRAGRVTDIAVFAVPFGLVGGRLYHVITDNELYFREGRNPWKAFAIWDGGLGIWGAIALGGVGAWIGCRYYKVSFAAFADSIAPGIVVAQAIGRLGNYFNQELFGAQTSVPWALEVFLRTPGGAAGTQEACGIAGSTPEFPTDYIKATPEILCGTYHPTFLYELLWNLAVAALLVWADRRFRLGAGRVFWLYVAGYTAGRGWIEMLRIDTANTFLGLRINVFTSIVMFVVAIGFLIALRGRHREDPALLRGRGDEDPDDDKPADEEQKNGGDKAVVGATPASTSATSSPAVDAGGAAGAVALSKDDPRSADDGGSTSSTTTGQKSSAETDTSTDSSSDSTGGDSGTDSTGGSSDGGGGGGGD</sequence>
<feature type="transmembrane region" description="Helical" evidence="7">
    <location>
        <begin position="237"/>
        <end position="256"/>
    </location>
</feature>
<evidence type="ECO:0000256" key="6">
    <source>
        <dbReference type="ARBA" id="ARBA00023136"/>
    </source>
</evidence>
<keyword evidence="3 7" id="KW-0808">Transferase</keyword>
<evidence type="ECO:0000313" key="9">
    <source>
        <dbReference type="EMBL" id="MTD16747.1"/>
    </source>
</evidence>
<feature type="compositionally biased region" description="Gly residues" evidence="8">
    <location>
        <begin position="405"/>
        <end position="415"/>
    </location>
</feature>
<dbReference type="Proteomes" id="UP000460221">
    <property type="component" value="Unassembled WGS sequence"/>
</dbReference>
<evidence type="ECO:0000256" key="2">
    <source>
        <dbReference type="ARBA" id="ARBA00022475"/>
    </source>
</evidence>
<keyword evidence="5 7" id="KW-1133">Transmembrane helix</keyword>
<feature type="transmembrane region" description="Helical" evidence="7">
    <location>
        <begin position="126"/>
        <end position="146"/>
    </location>
</feature>
<gene>
    <name evidence="7" type="primary">lgt</name>
    <name evidence="9" type="ORF">GIS00_22680</name>
</gene>
<dbReference type="EC" id="2.5.1.145" evidence="7"/>
<comment type="subcellular location">
    <subcellularLocation>
        <location evidence="7">Cell membrane</location>
        <topology evidence="7">Multi-pass membrane protein</topology>
    </subcellularLocation>
</comment>
<dbReference type="GO" id="GO:0008961">
    <property type="term" value="F:phosphatidylglycerol-prolipoprotein diacylglyceryl transferase activity"/>
    <property type="evidence" value="ECO:0007669"/>
    <property type="project" value="UniProtKB-UniRule"/>
</dbReference>
<evidence type="ECO:0000256" key="8">
    <source>
        <dbReference type="SAM" id="MobiDB-lite"/>
    </source>
</evidence>
<keyword evidence="6 7" id="KW-0472">Membrane</keyword>
<feature type="transmembrane region" description="Helical" evidence="7">
    <location>
        <begin position="27"/>
        <end position="46"/>
    </location>
</feature>
<accession>A0A7K1FRH2</accession>
<feature type="binding site" evidence="7">
    <location>
        <position position="147"/>
    </location>
    <ligand>
        <name>a 1,2-diacyl-sn-glycero-3-phospho-(1'-sn-glycerol)</name>
        <dbReference type="ChEBI" id="CHEBI:64716"/>
    </ligand>
</feature>
<feature type="transmembrane region" description="Helical" evidence="7">
    <location>
        <begin position="97"/>
        <end position="119"/>
    </location>
</feature>
<dbReference type="AlphaFoldDB" id="A0A7K1FRH2"/>
<dbReference type="InterPro" id="IPR001640">
    <property type="entry name" value="Lgt"/>
</dbReference>
<dbReference type="GO" id="GO:0042158">
    <property type="term" value="P:lipoprotein biosynthetic process"/>
    <property type="evidence" value="ECO:0007669"/>
    <property type="project" value="UniProtKB-UniRule"/>
</dbReference>
<feature type="transmembrane region" description="Helical" evidence="7">
    <location>
        <begin position="268"/>
        <end position="291"/>
    </location>
</feature>
<comment type="catalytic activity">
    <reaction evidence="7">
        <text>L-cysteinyl-[prolipoprotein] + a 1,2-diacyl-sn-glycero-3-phospho-(1'-sn-glycerol) = an S-1,2-diacyl-sn-glyceryl-L-cysteinyl-[prolipoprotein] + sn-glycerol 1-phosphate + H(+)</text>
        <dbReference type="Rhea" id="RHEA:56712"/>
        <dbReference type="Rhea" id="RHEA-COMP:14679"/>
        <dbReference type="Rhea" id="RHEA-COMP:14680"/>
        <dbReference type="ChEBI" id="CHEBI:15378"/>
        <dbReference type="ChEBI" id="CHEBI:29950"/>
        <dbReference type="ChEBI" id="CHEBI:57685"/>
        <dbReference type="ChEBI" id="CHEBI:64716"/>
        <dbReference type="ChEBI" id="CHEBI:140658"/>
        <dbReference type="EC" id="2.5.1.145"/>
    </reaction>
</comment>
<dbReference type="GO" id="GO:0005886">
    <property type="term" value="C:plasma membrane"/>
    <property type="evidence" value="ECO:0007669"/>
    <property type="project" value="UniProtKB-SubCell"/>
</dbReference>
<feature type="compositionally biased region" description="Low complexity" evidence="8">
    <location>
        <begin position="366"/>
        <end position="375"/>
    </location>
</feature>
<keyword evidence="10" id="KW-1185">Reference proteome</keyword>
<dbReference type="Pfam" id="PF01790">
    <property type="entry name" value="LGT"/>
    <property type="match status" value="1"/>
</dbReference>
<dbReference type="HAMAP" id="MF_01147">
    <property type="entry name" value="Lgt"/>
    <property type="match status" value="1"/>
</dbReference>
<dbReference type="PANTHER" id="PTHR30589:SF0">
    <property type="entry name" value="PHOSPHATIDYLGLYCEROL--PROLIPOPROTEIN DIACYLGLYCERYL TRANSFERASE"/>
    <property type="match status" value="1"/>
</dbReference>
<proteinExistence type="inferred from homology"/>
<feature type="transmembrane region" description="Helical" evidence="7">
    <location>
        <begin position="58"/>
        <end position="77"/>
    </location>
</feature>
<evidence type="ECO:0000313" key="10">
    <source>
        <dbReference type="Proteomes" id="UP000460221"/>
    </source>
</evidence>
<keyword evidence="4 7" id="KW-0812">Transmembrane</keyword>
<keyword evidence="2 7" id="KW-1003">Cell membrane</keyword>
<keyword evidence="9" id="KW-0328">Glycosyltransferase</keyword>
<evidence type="ECO:0000256" key="5">
    <source>
        <dbReference type="ARBA" id="ARBA00022989"/>
    </source>
</evidence>
<feature type="transmembrane region" description="Helical" evidence="7">
    <location>
        <begin position="212"/>
        <end position="230"/>
    </location>
</feature>
<dbReference type="NCBIfam" id="TIGR00544">
    <property type="entry name" value="lgt"/>
    <property type="match status" value="1"/>
</dbReference>
<comment type="similarity">
    <text evidence="1 7">Belongs to the Lgt family.</text>
</comment>
<feature type="region of interest" description="Disordered" evidence="8">
    <location>
        <begin position="300"/>
        <end position="415"/>
    </location>
</feature>
<name>A0A7K1FRH2_9ACTN</name>
<protein>
    <recommendedName>
        <fullName evidence="7">Phosphatidylglycerol--prolipoprotein diacylglyceryl transferase</fullName>
        <ecNumber evidence="7">2.5.1.145</ecNumber>
    </recommendedName>
</protein>
<feature type="compositionally biased region" description="Low complexity" evidence="8">
    <location>
        <begin position="382"/>
        <end position="404"/>
    </location>
</feature>
<organism evidence="9 10">
    <name type="scientific">Nakamurella alba</name>
    <dbReference type="NCBI Taxonomy" id="2665158"/>
    <lineage>
        <taxon>Bacteria</taxon>
        <taxon>Bacillati</taxon>
        <taxon>Actinomycetota</taxon>
        <taxon>Actinomycetes</taxon>
        <taxon>Nakamurellales</taxon>
        <taxon>Nakamurellaceae</taxon>
        <taxon>Nakamurella</taxon>
    </lineage>
</organism>
<reference evidence="9 10" key="1">
    <citation type="submission" date="2019-11" db="EMBL/GenBank/DDBJ databases">
        <authorList>
            <person name="Jiang L.-Q."/>
        </authorList>
    </citation>
    <scope>NUCLEOTIDE SEQUENCE [LARGE SCALE GENOMIC DNA]</scope>
    <source>
        <strain evidence="9 10">YIM 132087</strain>
    </source>
</reference>